<protein>
    <submittedName>
        <fullName evidence="2">Uncharacterized protein</fullName>
    </submittedName>
</protein>
<name>A0A0G4MP86_VERLO</name>
<evidence type="ECO:0000256" key="1">
    <source>
        <dbReference type="SAM" id="MobiDB-lite"/>
    </source>
</evidence>
<accession>A0A0G4MP86</accession>
<keyword evidence="3" id="KW-1185">Reference proteome</keyword>
<feature type="compositionally biased region" description="Pro residues" evidence="1">
    <location>
        <begin position="33"/>
        <end position="42"/>
    </location>
</feature>
<sequence>PASNKRSASSAPSSKTTPSATRSACRPKSSPSCPTPRIPTPC</sequence>
<dbReference type="EMBL" id="CVQH01023821">
    <property type="protein sequence ID" value="CRK36004.1"/>
    <property type="molecule type" value="Genomic_DNA"/>
</dbReference>
<feature type="region of interest" description="Disordered" evidence="1">
    <location>
        <begin position="1"/>
        <end position="42"/>
    </location>
</feature>
<reference evidence="3" key="1">
    <citation type="submission" date="2015-05" db="EMBL/GenBank/DDBJ databases">
        <authorList>
            <person name="Fogelqvist Johan"/>
        </authorList>
    </citation>
    <scope>NUCLEOTIDE SEQUENCE [LARGE SCALE GENOMIC DNA]</scope>
</reference>
<gene>
    <name evidence="2" type="ORF">BN1708_019881</name>
</gene>
<feature type="non-terminal residue" evidence="2">
    <location>
        <position position="1"/>
    </location>
</feature>
<dbReference type="Proteomes" id="UP000044602">
    <property type="component" value="Unassembled WGS sequence"/>
</dbReference>
<dbReference type="AlphaFoldDB" id="A0A0G4MP86"/>
<evidence type="ECO:0000313" key="3">
    <source>
        <dbReference type="Proteomes" id="UP000044602"/>
    </source>
</evidence>
<feature type="compositionally biased region" description="Low complexity" evidence="1">
    <location>
        <begin position="1"/>
        <end position="24"/>
    </location>
</feature>
<proteinExistence type="predicted"/>
<evidence type="ECO:0000313" key="2">
    <source>
        <dbReference type="EMBL" id="CRK36004.1"/>
    </source>
</evidence>
<organism evidence="2 3">
    <name type="scientific">Verticillium longisporum</name>
    <name type="common">Verticillium dahliae var. longisporum</name>
    <dbReference type="NCBI Taxonomy" id="100787"/>
    <lineage>
        <taxon>Eukaryota</taxon>
        <taxon>Fungi</taxon>
        <taxon>Dikarya</taxon>
        <taxon>Ascomycota</taxon>
        <taxon>Pezizomycotina</taxon>
        <taxon>Sordariomycetes</taxon>
        <taxon>Hypocreomycetidae</taxon>
        <taxon>Glomerellales</taxon>
        <taxon>Plectosphaerellaceae</taxon>
        <taxon>Verticillium</taxon>
    </lineage>
</organism>